<evidence type="ECO:0000256" key="1">
    <source>
        <dbReference type="SAM" id="MobiDB-lite"/>
    </source>
</evidence>
<organism evidence="2 3">
    <name type="scientific">Ensete ventricosum</name>
    <name type="common">Abyssinian banana</name>
    <name type="synonym">Musa ensete</name>
    <dbReference type="NCBI Taxonomy" id="4639"/>
    <lineage>
        <taxon>Eukaryota</taxon>
        <taxon>Viridiplantae</taxon>
        <taxon>Streptophyta</taxon>
        <taxon>Embryophyta</taxon>
        <taxon>Tracheophyta</taxon>
        <taxon>Spermatophyta</taxon>
        <taxon>Magnoliopsida</taxon>
        <taxon>Liliopsida</taxon>
        <taxon>Zingiberales</taxon>
        <taxon>Musaceae</taxon>
        <taxon>Ensete</taxon>
    </lineage>
</organism>
<protein>
    <submittedName>
        <fullName evidence="2">Uncharacterized protein</fullName>
    </submittedName>
</protein>
<gene>
    <name evidence="2" type="ORF">B296_00036650</name>
</gene>
<evidence type="ECO:0000313" key="2">
    <source>
        <dbReference type="EMBL" id="RRT47854.1"/>
    </source>
</evidence>
<evidence type="ECO:0000313" key="3">
    <source>
        <dbReference type="Proteomes" id="UP000287651"/>
    </source>
</evidence>
<feature type="compositionally biased region" description="Polar residues" evidence="1">
    <location>
        <begin position="278"/>
        <end position="288"/>
    </location>
</feature>
<comment type="caution">
    <text evidence="2">The sequence shown here is derived from an EMBL/GenBank/DDBJ whole genome shotgun (WGS) entry which is preliminary data.</text>
</comment>
<proteinExistence type="predicted"/>
<dbReference type="EMBL" id="AMZH03014312">
    <property type="protein sequence ID" value="RRT47854.1"/>
    <property type="molecule type" value="Genomic_DNA"/>
</dbReference>
<dbReference type="AlphaFoldDB" id="A0A426Y802"/>
<accession>A0A426Y802</accession>
<feature type="compositionally biased region" description="Basic and acidic residues" evidence="1">
    <location>
        <begin position="264"/>
        <end position="276"/>
    </location>
</feature>
<sequence>MGARKPRKLLKICAQATQALLLTPKECCTFYVSRLRYHLDLVLLAYIWTPGDSSLAPEGYAGSLGRRLPLGVCCDVPEGVAYPGSKDLVWLAFVGETSFLASTRAFIMGATSRSYLRSLLPLWLTMLSYFSTLSVVLGVRRAFCLLQLWRVGLTHVRLVIKSLAPLCLCQDPDKEMRARLENLRNSSKVWRDQATAEEFERGLLHLQLARELYTLLSEVLLARAAKEIVLINNLLQETETLKAGGGPEAMAAAEEWVAELEKELEKTQQEHTEALQRLETSNNELNKV</sequence>
<dbReference type="Proteomes" id="UP000287651">
    <property type="component" value="Unassembled WGS sequence"/>
</dbReference>
<name>A0A426Y802_ENSVE</name>
<feature type="region of interest" description="Disordered" evidence="1">
    <location>
        <begin position="264"/>
        <end position="288"/>
    </location>
</feature>
<reference evidence="2 3" key="1">
    <citation type="journal article" date="2014" name="Agronomy (Basel)">
        <title>A Draft Genome Sequence for Ensete ventricosum, the Drought-Tolerant Tree Against Hunger.</title>
        <authorList>
            <person name="Harrison J."/>
            <person name="Moore K.A."/>
            <person name="Paszkiewicz K."/>
            <person name="Jones T."/>
            <person name="Grant M."/>
            <person name="Ambacheew D."/>
            <person name="Muzemil S."/>
            <person name="Studholme D.J."/>
        </authorList>
    </citation>
    <scope>NUCLEOTIDE SEQUENCE [LARGE SCALE GENOMIC DNA]</scope>
</reference>